<dbReference type="Proteomes" id="UP000060487">
    <property type="component" value="Unassembled WGS sequence"/>
</dbReference>
<keyword evidence="7" id="KW-1185">Reference proteome</keyword>
<dbReference type="InterPro" id="IPR019734">
    <property type="entry name" value="TPR_rpt"/>
</dbReference>
<sequence>MSGRNLRMPVIAALCLVTFGAYFTLKDCGFVNYDDYKYVIDNYNIQGGLTLDGVLWALKTSYFSYWHPLTWISHMADISLYGLNPHGHHLSSLLIHVGAVTAVFLFLNYATGRLWQSALVAALFALHPINVESVAWVSERKNVLCALFWFITAAAYVYYARGPAFSRYVIVLLCYLFALMSKPMAVTLPVMMLILDYWPLARVRGNGKMNGLLVLEKLPFFVLSALSSALTIYGQAKNEAVASLTESSLWFRLSSAALSYMTYLGKAFWPTALCVFYPYKEISSPWPVVLSAAALVVITGAAVWIRKTQPYVLAGWLWFLVTLVPVLQFVQTSAAPVADRYAYIPFAGIFIIVSWGIFDFFKNNRTIIPVFAAALLLPLALLTYRQTGYWRDTGTLFKHAIDVTENNFLAYNLYGTHLLSTGETDGAIEQFTRALRILPDYPALNFNMWSALIIKGKKAEAAPYFEKSLPYWAVEGESSVFKLGLSYLRQKNYDTAVEFFLKVLVINQQNKLIYKYIGMALMGLHRYEDALAYIDKGLEASADNWELYFQKGLVLKEMGRREDAVLNFKEAQRLAPHSQNPGPNIETMLKSVQTQ</sequence>
<feature type="transmembrane region" description="Helical" evidence="5">
    <location>
        <begin position="367"/>
        <end position="384"/>
    </location>
</feature>
<feature type="transmembrane region" description="Helical" evidence="5">
    <location>
        <begin position="143"/>
        <end position="159"/>
    </location>
</feature>
<feature type="transmembrane region" description="Helical" evidence="5">
    <location>
        <begin position="165"/>
        <end position="198"/>
    </location>
</feature>
<feature type="repeat" description="TPR" evidence="3">
    <location>
        <begin position="477"/>
        <end position="510"/>
    </location>
</feature>
<evidence type="ECO:0000256" key="4">
    <source>
        <dbReference type="SAM" id="MobiDB-lite"/>
    </source>
</evidence>
<dbReference type="InterPro" id="IPR011990">
    <property type="entry name" value="TPR-like_helical_dom_sf"/>
</dbReference>
<name>A0ABR5SDC2_9BACT</name>
<dbReference type="PANTHER" id="PTHR44227">
    <property type="match status" value="1"/>
</dbReference>
<reference evidence="6 7" key="1">
    <citation type="submission" date="2015-11" db="EMBL/GenBank/DDBJ databases">
        <authorList>
            <person name="Lin W."/>
        </authorList>
    </citation>
    <scope>NUCLEOTIDE SEQUENCE [LARGE SCALE GENOMIC DNA]</scope>
    <source>
        <strain evidence="6 7">HCH-1</strain>
    </source>
</reference>
<protein>
    <submittedName>
        <fullName evidence="6">Tetratricopeptide TPR_2 repeat protein</fullName>
    </submittedName>
</protein>
<dbReference type="PANTHER" id="PTHR44227:SF3">
    <property type="entry name" value="PROTEIN O-MANNOSYL-TRANSFERASE TMTC4"/>
    <property type="match status" value="1"/>
</dbReference>
<feature type="region of interest" description="Disordered" evidence="4">
    <location>
        <begin position="575"/>
        <end position="595"/>
    </location>
</feature>
<accession>A0ABR5SDC2</accession>
<keyword evidence="5" id="KW-0812">Transmembrane</keyword>
<keyword evidence="5" id="KW-0472">Membrane</keyword>
<feature type="transmembrane region" description="Helical" evidence="5">
    <location>
        <begin position="256"/>
        <end position="279"/>
    </location>
</feature>
<organism evidence="6 7">
    <name type="scientific">Candidatus Magnetominusculus xianensis</name>
    <dbReference type="NCBI Taxonomy" id="1748249"/>
    <lineage>
        <taxon>Bacteria</taxon>
        <taxon>Pseudomonadati</taxon>
        <taxon>Nitrospirota</taxon>
        <taxon>Nitrospiria</taxon>
        <taxon>Nitrospirales</taxon>
        <taxon>Nitrospiraceae</taxon>
        <taxon>Candidatus Magnetominusculus</taxon>
    </lineage>
</organism>
<feature type="transmembrane region" description="Helical" evidence="5">
    <location>
        <begin position="311"/>
        <end position="330"/>
    </location>
</feature>
<dbReference type="Pfam" id="PF13432">
    <property type="entry name" value="TPR_16"/>
    <property type="match status" value="2"/>
</dbReference>
<gene>
    <name evidence="6" type="ORF">ASN18_2314</name>
</gene>
<keyword evidence="5" id="KW-1133">Transmembrane helix</keyword>
<comment type="caution">
    <text evidence="6">The sequence shown here is derived from an EMBL/GenBank/DDBJ whole genome shotgun (WGS) entry which is preliminary data.</text>
</comment>
<dbReference type="Gene3D" id="1.25.40.10">
    <property type="entry name" value="Tetratricopeptide repeat domain"/>
    <property type="match status" value="2"/>
</dbReference>
<dbReference type="InterPro" id="IPR052346">
    <property type="entry name" value="O-mannosyl-transferase_TMTC"/>
</dbReference>
<evidence type="ECO:0000256" key="1">
    <source>
        <dbReference type="ARBA" id="ARBA00022737"/>
    </source>
</evidence>
<keyword evidence="2 3" id="KW-0802">TPR repeat</keyword>
<feature type="transmembrane region" description="Helical" evidence="5">
    <location>
        <begin position="90"/>
        <end position="108"/>
    </location>
</feature>
<dbReference type="RefSeq" id="WP_085052915.1">
    <property type="nucleotide sequence ID" value="NZ_LNQR01000081.1"/>
</dbReference>
<feature type="repeat" description="TPR" evidence="3">
    <location>
        <begin position="545"/>
        <end position="578"/>
    </location>
</feature>
<evidence type="ECO:0000256" key="5">
    <source>
        <dbReference type="SAM" id="Phobius"/>
    </source>
</evidence>
<feature type="repeat" description="TPR" evidence="3">
    <location>
        <begin position="408"/>
        <end position="441"/>
    </location>
</feature>
<dbReference type="SMART" id="SM00028">
    <property type="entry name" value="TPR"/>
    <property type="match status" value="4"/>
</dbReference>
<proteinExistence type="predicted"/>
<evidence type="ECO:0000256" key="3">
    <source>
        <dbReference type="PROSITE-ProRule" id="PRU00339"/>
    </source>
</evidence>
<evidence type="ECO:0000313" key="6">
    <source>
        <dbReference type="EMBL" id="KWT82953.1"/>
    </source>
</evidence>
<keyword evidence="1" id="KW-0677">Repeat</keyword>
<evidence type="ECO:0000313" key="7">
    <source>
        <dbReference type="Proteomes" id="UP000060487"/>
    </source>
</evidence>
<feature type="transmembrane region" description="Helical" evidence="5">
    <location>
        <begin position="342"/>
        <end position="361"/>
    </location>
</feature>
<dbReference type="SUPFAM" id="SSF48452">
    <property type="entry name" value="TPR-like"/>
    <property type="match status" value="1"/>
</dbReference>
<evidence type="ECO:0000256" key="2">
    <source>
        <dbReference type="ARBA" id="ARBA00022803"/>
    </source>
</evidence>
<dbReference type="EMBL" id="LNQR01000081">
    <property type="protein sequence ID" value="KWT82953.1"/>
    <property type="molecule type" value="Genomic_DNA"/>
</dbReference>
<feature type="transmembrane region" description="Helical" evidence="5">
    <location>
        <begin position="114"/>
        <end position="131"/>
    </location>
</feature>
<dbReference type="PROSITE" id="PS50005">
    <property type="entry name" value="TPR"/>
    <property type="match status" value="3"/>
</dbReference>
<feature type="transmembrane region" description="Helical" evidence="5">
    <location>
        <begin position="286"/>
        <end position="305"/>
    </location>
</feature>
<feature type="transmembrane region" description="Helical" evidence="5">
    <location>
        <begin position="218"/>
        <end position="236"/>
    </location>
</feature>